<reference evidence="1" key="1">
    <citation type="submission" date="2023-05" db="EMBL/GenBank/DDBJ databases">
        <authorList>
            <person name="Stuckert A."/>
        </authorList>
    </citation>
    <scope>NUCLEOTIDE SEQUENCE</scope>
</reference>
<protein>
    <submittedName>
        <fullName evidence="1">Uncharacterized protein</fullName>
    </submittedName>
</protein>
<evidence type="ECO:0000313" key="2">
    <source>
        <dbReference type="Proteomes" id="UP001162483"/>
    </source>
</evidence>
<name>A0ABN9AXW5_9NEOB</name>
<sequence>MSEGHSTLPIAARSLSRTCAVRMGRRHMTSSQNERNALRLSLYYMVGGS</sequence>
<evidence type="ECO:0000313" key="1">
    <source>
        <dbReference type="EMBL" id="CAI9540015.1"/>
    </source>
</evidence>
<proteinExistence type="predicted"/>
<comment type="caution">
    <text evidence="1">The sequence shown here is derived from an EMBL/GenBank/DDBJ whole genome shotgun (WGS) entry which is preliminary data.</text>
</comment>
<keyword evidence="2" id="KW-1185">Reference proteome</keyword>
<gene>
    <name evidence="1" type="ORF">SPARVUS_LOCUS1676265</name>
</gene>
<organism evidence="1 2">
    <name type="scientific">Staurois parvus</name>
    <dbReference type="NCBI Taxonomy" id="386267"/>
    <lineage>
        <taxon>Eukaryota</taxon>
        <taxon>Metazoa</taxon>
        <taxon>Chordata</taxon>
        <taxon>Craniata</taxon>
        <taxon>Vertebrata</taxon>
        <taxon>Euteleostomi</taxon>
        <taxon>Amphibia</taxon>
        <taxon>Batrachia</taxon>
        <taxon>Anura</taxon>
        <taxon>Neobatrachia</taxon>
        <taxon>Ranoidea</taxon>
        <taxon>Ranidae</taxon>
        <taxon>Staurois</taxon>
    </lineage>
</organism>
<dbReference type="Proteomes" id="UP001162483">
    <property type="component" value="Unassembled WGS sequence"/>
</dbReference>
<dbReference type="EMBL" id="CATNWA010001384">
    <property type="protein sequence ID" value="CAI9540015.1"/>
    <property type="molecule type" value="Genomic_DNA"/>
</dbReference>
<accession>A0ABN9AXW5</accession>